<dbReference type="Gene3D" id="3.40.50.12780">
    <property type="entry name" value="N-terminal domain of ligase-like"/>
    <property type="match status" value="1"/>
</dbReference>
<proteinExistence type="predicted"/>
<protein>
    <recommendedName>
        <fullName evidence="4">AMP-dependent synthetase/ligase domain-containing protein</fullName>
    </recommendedName>
</protein>
<dbReference type="InterPro" id="IPR042099">
    <property type="entry name" value="ANL_N_sf"/>
</dbReference>
<evidence type="ECO:0000313" key="3">
    <source>
        <dbReference type="EMBL" id="KKN56344.1"/>
    </source>
</evidence>
<feature type="domain" description="AMP-binding enzyme C-terminal" evidence="2">
    <location>
        <begin position="470"/>
        <end position="544"/>
    </location>
</feature>
<dbReference type="SUPFAM" id="SSF56801">
    <property type="entry name" value="Acetyl-CoA synthetase-like"/>
    <property type="match status" value="1"/>
</dbReference>
<dbReference type="PANTHER" id="PTHR43767:SF10">
    <property type="entry name" value="SURFACTIN SYNTHASE SUBUNIT 1"/>
    <property type="match status" value="1"/>
</dbReference>
<name>A0A0F9RNR5_9ZZZZ</name>
<dbReference type="GO" id="GO:0016877">
    <property type="term" value="F:ligase activity, forming carbon-sulfur bonds"/>
    <property type="evidence" value="ECO:0007669"/>
    <property type="project" value="UniProtKB-ARBA"/>
</dbReference>
<dbReference type="AlphaFoldDB" id="A0A0F9RNR5"/>
<dbReference type="Gene3D" id="3.30.300.30">
    <property type="match status" value="1"/>
</dbReference>
<dbReference type="InterPro" id="IPR025110">
    <property type="entry name" value="AMP-bd_C"/>
</dbReference>
<dbReference type="InterPro" id="IPR045851">
    <property type="entry name" value="AMP-bd_C_sf"/>
</dbReference>
<dbReference type="PROSITE" id="PS00455">
    <property type="entry name" value="AMP_BINDING"/>
    <property type="match status" value="1"/>
</dbReference>
<dbReference type="EMBL" id="LAZR01000847">
    <property type="protein sequence ID" value="KKN56344.1"/>
    <property type="molecule type" value="Genomic_DNA"/>
</dbReference>
<dbReference type="PANTHER" id="PTHR43767">
    <property type="entry name" value="LONG-CHAIN-FATTY-ACID--COA LIGASE"/>
    <property type="match status" value="1"/>
</dbReference>
<sequence length="569" mass="63988">MGEEKKIGYGDKPWLKSYFIGPFKLKKSMEPYPKINIYQFLEESATKFPTNVACVYLDEEITYEELKLKVDKLASALLDFGLSKGDRIASVLPSCPEFIMIDYAAMKIGAVHVPLSILHKTNDLTYEIKESGSKTVICSYRRLERIDEVKKKVDIKNIIYTPTRLFPDYKLPEMEVISKEGYYLLNDLLEKYKPLEGQVEINPMEDLALLPFTGGTTGLPKGTMLTHFNITSNIRQSMHWMMEPLKAGIIGKSAIAVCVPIFHQYGHWCIHAGISWAMKIFLMDPRDMAKIAKMITDARPFIVAAVPTHYLYLKDLNIPKAQIFYYSAAAALPSEVAEEFEAVSGVPMGEGYGATETTAAVSINLSALSKVTGFMKEVKRGVGLPVPDTQIRIVGPDGEDVPFGKAGEIWVQGPQIMKGYWPETGKGLMEGGWLPMGDVAIMDEDGYFHIVDRIKDMINVSGNKVYSRIIDDILIEHPAVDVAGVIGIPDPERPGSERVKAFIQLKKGFKNKVKEEEFIDYLRDKVKPYALPKIVEFRDNLPLTMVMKLFKKKLREEEIAKMKGMGEIK</sequence>
<evidence type="ECO:0008006" key="4">
    <source>
        <dbReference type="Google" id="ProtNLM"/>
    </source>
</evidence>
<evidence type="ECO:0000259" key="2">
    <source>
        <dbReference type="Pfam" id="PF13193"/>
    </source>
</evidence>
<feature type="domain" description="AMP-dependent synthetase/ligase" evidence="1">
    <location>
        <begin position="41"/>
        <end position="421"/>
    </location>
</feature>
<organism evidence="3">
    <name type="scientific">marine sediment metagenome</name>
    <dbReference type="NCBI Taxonomy" id="412755"/>
    <lineage>
        <taxon>unclassified sequences</taxon>
        <taxon>metagenomes</taxon>
        <taxon>ecological metagenomes</taxon>
    </lineage>
</organism>
<accession>A0A0F9RNR5</accession>
<gene>
    <name evidence="3" type="ORF">LCGC14_0573110</name>
</gene>
<reference evidence="3" key="1">
    <citation type="journal article" date="2015" name="Nature">
        <title>Complex archaea that bridge the gap between prokaryotes and eukaryotes.</title>
        <authorList>
            <person name="Spang A."/>
            <person name="Saw J.H."/>
            <person name="Jorgensen S.L."/>
            <person name="Zaremba-Niedzwiedzka K."/>
            <person name="Martijn J."/>
            <person name="Lind A.E."/>
            <person name="van Eijk R."/>
            <person name="Schleper C."/>
            <person name="Guy L."/>
            <person name="Ettema T.J."/>
        </authorList>
    </citation>
    <scope>NUCLEOTIDE SEQUENCE</scope>
</reference>
<dbReference type="Pfam" id="PF00501">
    <property type="entry name" value="AMP-binding"/>
    <property type="match status" value="1"/>
</dbReference>
<comment type="caution">
    <text evidence="3">The sequence shown here is derived from an EMBL/GenBank/DDBJ whole genome shotgun (WGS) entry which is preliminary data.</text>
</comment>
<dbReference type="InterPro" id="IPR050237">
    <property type="entry name" value="ATP-dep_AMP-bd_enzyme"/>
</dbReference>
<evidence type="ECO:0000259" key="1">
    <source>
        <dbReference type="Pfam" id="PF00501"/>
    </source>
</evidence>
<dbReference type="InterPro" id="IPR000873">
    <property type="entry name" value="AMP-dep_synth/lig_dom"/>
</dbReference>
<dbReference type="Pfam" id="PF13193">
    <property type="entry name" value="AMP-binding_C"/>
    <property type="match status" value="1"/>
</dbReference>
<dbReference type="InterPro" id="IPR020845">
    <property type="entry name" value="AMP-binding_CS"/>
</dbReference>